<evidence type="ECO:0000313" key="2">
    <source>
        <dbReference type="Proteomes" id="UP001064048"/>
    </source>
</evidence>
<comment type="caution">
    <text evidence="1">The sequence shown here is derived from an EMBL/GenBank/DDBJ whole genome shotgun (WGS) entry which is preliminary data.</text>
</comment>
<protein>
    <submittedName>
        <fullName evidence="1">Uncharacterized protein</fullName>
    </submittedName>
</protein>
<gene>
    <name evidence="1" type="ORF">MSG28_003238</name>
</gene>
<reference evidence="1 2" key="1">
    <citation type="journal article" date="2022" name="Genome Biol. Evol.">
        <title>The Spruce Budworm Genome: Reconstructing the Evolutionary History of Antifreeze Proteins.</title>
        <authorList>
            <person name="Beliveau C."/>
            <person name="Gagne P."/>
            <person name="Picq S."/>
            <person name="Vernygora O."/>
            <person name="Keeling C.I."/>
            <person name="Pinkney K."/>
            <person name="Doucet D."/>
            <person name="Wen F."/>
            <person name="Johnston J.S."/>
            <person name="Maaroufi H."/>
            <person name="Boyle B."/>
            <person name="Laroche J."/>
            <person name="Dewar K."/>
            <person name="Juretic N."/>
            <person name="Blackburn G."/>
            <person name="Nisole A."/>
            <person name="Brunet B."/>
            <person name="Brandao M."/>
            <person name="Lumley L."/>
            <person name="Duan J."/>
            <person name="Quan G."/>
            <person name="Lucarotti C.J."/>
            <person name="Roe A.D."/>
            <person name="Sperling F.A.H."/>
            <person name="Levesque R.C."/>
            <person name="Cusson M."/>
        </authorList>
    </citation>
    <scope>NUCLEOTIDE SEQUENCE [LARGE SCALE GENOMIC DNA]</scope>
    <source>
        <strain evidence="1">Glfc:IPQL:Cfum</strain>
    </source>
</reference>
<accession>A0ACC0KE14</accession>
<sequence>MGAVARRLEEKERLLQTTLSAVEKELLLRQQAMEMHKRKAIESAQSAADLKLHLGEAQRRGAHEMLPRVLLGLSAHTLRDAPAQVS</sequence>
<dbReference type="EMBL" id="CM046105">
    <property type="protein sequence ID" value="KAI8434712.1"/>
    <property type="molecule type" value="Genomic_DNA"/>
</dbReference>
<dbReference type="Proteomes" id="UP001064048">
    <property type="component" value="Chromosome 5"/>
</dbReference>
<keyword evidence="2" id="KW-1185">Reference proteome</keyword>
<organism evidence="1 2">
    <name type="scientific">Choristoneura fumiferana</name>
    <name type="common">Spruce budworm moth</name>
    <name type="synonym">Archips fumiferana</name>
    <dbReference type="NCBI Taxonomy" id="7141"/>
    <lineage>
        <taxon>Eukaryota</taxon>
        <taxon>Metazoa</taxon>
        <taxon>Ecdysozoa</taxon>
        <taxon>Arthropoda</taxon>
        <taxon>Hexapoda</taxon>
        <taxon>Insecta</taxon>
        <taxon>Pterygota</taxon>
        <taxon>Neoptera</taxon>
        <taxon>Endopterygota</taxon>
        <taxon>Lepidoptera</taxon>
        <taxon>Glossata</taxon>
        <taxon>Ditrysia</taxon>
        <taxon>Tortricoidea</taxon>
        <taxon>Tortricidae</taxon>
        <taxon>Tortricinae</taxon>
        <taxon>Choristoneura</taxon>
    </lineage>
</organism>
<evidence type="ECO:0000313" key="1">
    <source>
        <dbReference type="EMBL" id="KAI8434712.1"/>
    </source>
</evidence>
<name>A0ACC0KE14_CHOFU</name>
<proteinExistence type="predicted"/>